<reference evidence="2 3" key="1">
    <citation type="submission" date="2018-08" db="EMBL/GenBank/DDBJ databases">
        <authorList>
            <person name="Laetsch R D."/>
            <person name="Stevens L."/>
            <person name="Kumar S."/>
            <person name="Blaxter L. M."/>
        </authorList>
    </citation>
    <scope>NUCLEOTIDE SEQUENCE [LARGE SCALE GENOMIC DNA]</scope>
</reference>
<dbReference type="Proteomes" id="UP000277928">
    <property type="component" value="Unassembled WGS sequence"/>
</dbReference>
<feature type="region of interest" description="Disordered" evidence="1">
    <location>
        <begin position="120"/>
        <end position="164"/>
    </location>
</feature>
<protein>
    <submittedName>
        <fullName evidence="2">Uncharacterized protein</fullName>
    </submittedName>
</protein>
<organism evidence="2 3">
    <name type="scientific">Litomosoides sigmodontis</name>
    <name type="common">Filarial nematode worm</name>
    <dbReference type="NCBI Taxonomy" id="42156"/>
    <lineage>
        <taxon>Eukaryota</taxon>
        <taxon>Metazoa</taxon>
        <taxon>Ecdysozoa</taxon>
        <taxon>Nematoda</taxon>
        <taxon>Chromadorea</taxon>
        <taxon>Rhabditida</taxon>
        <taxon>Spirurina</taxon>
        <taxon>Spiruromorpha</taxon>
        <taxon>Filarioidea</taxon>
        <taxon>Onchocercidae</taxon>
        <taxon>Litomosoides</taxon>
    </lineage>
</organism>
<accession>A0A3P6U3E1</accession>
<evidence type="ECO:0000313" key="3">
    <source>
        <dbReference type="Proteomes" id="UP000277928"/>
    </source>
</evidence>
<sequence>MTNMINGYILYRLMVDRNSKSTQPLRHSLMPISEDQKTYLFQSSRKSVFEPFCVPVTHHIPIKQRLNLAGHASLNTNACSNLDRTSIAWSNPCCLHRRRRMSLLQTLRYQNRMLADGRTECRSKQSVQDSEAAKFSSERHHHHRRSSYPSPFSSSEQKDSMRNSPIIKLKNKTFAFFGKRSSKRRETGYVQISSGQCIKYYQSDNENDQPIYSSIDLNAKEAQHSKLQATIADNNHANHRRGIVGDVAYKDDGDKS</sequence>
<dbReference type="EMBL" id="UYRX01001170">
    <property type="protein sequence ID" value="VDK88535.1"/>
    <property type="molecule type" value="Genomic_DNA"/>
</dbReference>
<name>A0A3P6U3E1_LITSI</name>
<evidence type="ECO:0000313" key="2">
    <source>
        <dbReference type="EMBL" id="VDK88535.1"/>
    </source>
</evidence>
<dbReference type="STRING" id="42156.A0A3P6U3E1"/>
<feature type="non-terminal residue" evidence="2">
    <location>
        <position position="256"/>
    </location>
</feature>
<dbReference type="AlphaFoldDB" id="A0A3P6U3E1"/>
<gene>
    <name evidence="2" type="ORF">NLS_LOCUS8718</name>
</gene>
<proteinExistence type="predicted"/>
<dbReference type="OrthoDB" id="5864499at2759"/>
<keyword evidence="3" id="KW-1185">Reference proteome</keyword>
<evidence type="ECO:0000256" key="1">
    <source>
        <dbReference type="SAM" id="MobiDB-lite"/>
    </source>
</evidence>